<comment type="pathway">
    <text evidence="1">Cofactor biosynthesis; molybdopterin biosynthesis.</text>
</comment>
<protein>
    <recommendedName>
        <fullName evidence="1">Molybdopterin molybdenumtransferase</fullName>
        <ecNumber evidence="1">2.10.1.1</ecNumber>
    </recommendedName>
</protein>
<reference evidence="3" key="1">
    <citation type="journal article" date="2014" name="Int. J. Syst. Evol. Microbiol.">
        <title>Complete genome sequence of Corynebacterium casei LMG S-19264T (=DSM 44701T), isolated from a smear-ripened cheese.</title>
        <authorList>
            <consortium name="US DOE Joint Genome Institute (JGI-PGF)"/>
            <person name="Walter F."/>
            <person name="Albersmeier A."/>
            <person name="Kalinowski J."/>
            <person name="Ruckert C."/>
        </authorList>
    </citation>
    <scope>NUCLEOTIDE SEQUENCE</scope>
    <source>
        <strain evidence="3">CGMCC 1.8984</strain>
    </source>
</reference>
<dbReference type="Proteomes" id="UP000636956">
    <property type="component" value="Unassembled WGS sequence"/>
</dbReference>
<name>A0A917PEW3_9MICO</name>
<dbReference type="SUPFAM" id="SSF63882">
    <property type="entry name" value="MoeA N-terminal region -like"/>
    <property type="match status" value="1"/>
</dbReference>
<accession>A0A917PEW3</accession>
<dbReference type="InterPro" id="IPR036135">
    <property type="entry name" value="MoeA_linker/N_sf"/>
</dbReference>
<comment type="caution">
    <text evidence="3">The sequence shown here is derived from an EMBL/GenBank/DDBJ whole genome shotgun (WGS) entry which is preliminary data.</text>
</comment>
<dbReference type="GO" id="GO:0046872">
    <property type="term" value="F:metal ion binding"/>
    <property type="evidence" value="ECO:0007669"/>
    <property type="project" value="UniProtKB-UniRule"/>
</dbReference>
<evidence type="ECO:0000313" key="3">
    <source>
        <dbReference type="EMBL" id="GGJ73180.1"/>
    </source>
</evidence>
<dbReference type="RefSeq" id="WP_308423471.1">
    <property type="nucleotide sequence ID" value="NZ_BAABFW010000009.1"/>
</dbReference>
<dbReference type="PANTHER" id="PTHR10192:SF5">
    <property type="entry name" value="GEPHYRIN"/>
    <property type="match status" value="1"/>
</dbReference>
<dbReference type="InterPro" id="IPR005110">
    <property type="entry name" value="MoeA_linker/N"/>
</dbReference>
<evidence type="ECO:0000256" key="1">
    <source>
        <dbReference type="RuleBase" id="RU365090"/>
    </source>
</evidence>
<proteinExistence type="inferred from homology"/>
<keyword evidence="1" id="KW-0501">Molybdenum cofactor biosynthesis</keyword>
<dbReference type="InterPro" id="IPR038987">
    <property type="entry name" value="MoeA-like"/>
</dbReference>
<reference evidence="3" key="2">
    <citation type="submission" date="2020-09" db="EMBL/GenBank/DDBJ databases">
        <authorList>
            <person name="Sun Q."/>
            <person name="Zhou Y."/>
        </authorList>
    </citation>
    <scope>NUCLEOTIDE SEQUENCE</scope>
    <source>
        <strain evidence="3">CGMCC 1.8984</strain>
    </source>
</reference>
<sequence length="72" mass="7497">MTAAPVPAGADAVVPVEHTDAGTTRVAIHAVPRPGHHIRLRGEDLRAGDRVLTAGMELGARRRATPWSSPAA</sequence>
<organism evidence="3 4">
    <name type="scientific">Agromyces bauzanensis</name>
    <dbReference type="NCBI Taxonomy" id="1308924"/>
    <lineage>
        <taxon>Bacteria</taxon>
        <taxon>Bacillati</taxon>
        <taxon>Actinomycetota</taxon>
        <taxon>Actinomycetes</taxon>
        <taxon>Micrococcales</taxon>
        <taxon>Microbacteriaceae</taxon>
        <taxon>Agromyces</taxon>
    </lineage>
</organism>
<evidence type="ECO:0000259" key="2">
    <source>
        <dbReference type="Pfam" id="PF03453"/>
    </source>
</evidence>
<comment type="similarity">
    <text evidence="1">Belongs to the MoeA family.</text>
</comment>
<dbReference type="PANTHER" id="PTHR10192">
    <property type="entry name" value="MOLYBDOPTERIN BIOSYNTHESIS PROTEIN"/>
    <property type="match status" value="1"/>
</dbReference>
<keyword evidence="1" id="KW-0460">Magnesium</keyword>
<keyword evidence="1" id="KW-0500">Molybdenum</keyword>
<dbReference type="GO" id="GO:0061599">
    <property type="term" value="F:molybdopterin molybdotransferase activity"/>
    <property type="evidence" value="ECO:0007669"/>
    <property type="project" value="UniProtKB-UniRule"/>
</dbReference>
<evidence type="ECO:0000313" key="4">
    <source>
        <dbReference type="Proteomes" id="UP000636956"/>
    </source>
</evidence>
<dbReference type="EMBL" id="BMMD01000003">
    <property type="protein sequence ID" value="GGJ73180.1"/>
    <property type="molecule type" value="Genomic_DNA"/>
</dbReference>
<feature type="domain" description="MoeA N-terminal and linker" evidence="2">
    <location>
        <begin position="1"/>
        <end position="62"/>
    </location>
</feature>
<dbReference type="GO" id="GO:0006777">
    <property type="term" value="P:Mo-molybdopterin cofactor biosynthetic process"/>
    <property type="evidence" value="ECO:0007669"/>
    <property type="project" value="UniProtKB-UniRule"/>
</dbReference>
<dbReference type="Gene3D" id="2.170.190.11">
    <property type="entry name" value="Molybdopterin biosynthesis moea protein, domain 3"/>
    <property type="match status" value="1"/>
</dbReference>
<dbReference type="Gene3D" id="3.90.105.10">
    <property type="entry name" value="Molybdopterin biosynthesis moea protein, domain 2"/>
    <property type="match status" value="1"/>
</dbReference>
<dbReference type="Pfam" id="PF03453">
    <property type="entry name" value="MoeA_N"/>
    <property type="match status" value="1"/>
</dbReference>
<keyword evidence="4" id="KW-1185">Reference proteome</keyword>
<dbReference type="AlphaFoldDB" id="A0A917PEW3"/>
<comment type="cofactor">
    <cofactor evidence="1">
        <name>Mg(2+)</name>
        <dbReference type="ChEBI" id="CHEBI:18420"/>
    </cofactor>
</comment>
<dbReference type="EC" id="2.10.1.1" evidence="1"/>
<comment type="function">
    <text evidence="1">Catalyzes the insertion of molybdate into adenylated molybdopterin with the concomitant release of AMP.</text>
</comment>
<keyword evidence="1" id="KW-0808">Transferase</keyword>
<dbReference type="GO" id="GO:0005829">
    <property type="term" value="C:cytosol"/>
    <property type="evidence" value="ECO:0007669"/>
    <property type="project" value="TreeGrafter"/>
</dbReference>
<keyword evidence="1" id="KW-0479">Metal-binding</keyword>
<comment type="catalytic activity">
    <reaction evidence="1">
        <text>adenylyl-molybdopterin + molybdate = Mo-molybdopterin + AMP + H(+)</text>
        <dbReference type="Rhea" id="RHEA:35047"/>
        <dbReference type="ChEBI" id="CHEBI:15378"/>
        <dbReference type="ChEBI" id="CHEBI:36264"/>
        <dbReference type="ChEBI" id="CHEBI:62727"/>
        <dbReference type="ChEBI" id="CHEBI:71302"/>
        <dbReference type="ChEBI" id="CHEBI:456215"/>
    </reaction>
</comment>
<gene>
    <name evidence="3" type="ORF">GCM10011372_09050</name>
</gene>